<dbReference type="AlphaFoldDB" id="A0A6J8C057"/>
<evidence type="ECO:0000256" key="4">
    <source>
        <dbReference type="ARBA" id="ARBA00022728"/>
    </source>
</evidence>
<feature type="compositionally biased region" description="Basic and acidic residues" evidence="8">
    <location>
        <begin position="392"/>
        <end position="403"/>
    </location>
</feature>
<feature type="compositionally biased region" description="Basic and acidic residues" evidence="8">
    <location>
        <begin position="222"/>
        <end position="243"/>
    </location>
</feature>
<feature type="region of interest" description="Disordered" evidence="8">
    <location>
        <begin position="222"/>
        <end position="403"/>
    </location>
</feature>
<dbReference type="PANTHER" id="PTHR16196:SF0">
    <property type="entry name" value="PRE-MRNA-SPLICING FACTOR CWC25 HOMOLOG"/>
    <property type="match status" value="1"/>
</dbReference>
<feature type="region of interest" description="Disordered" evidence="8">
    <location>
        <begin position="111"/>
        <end position="142"/>
    </location>
</feature>
<dbReference type="InterPro" id="IPR051376">
    <property type="entry name" value="CWC25_splicing_factor"/>
</dbReference>
<protein>
    <submittedName>
        <fullName evidence="9">Uncharacterized protein</fullName>
    </submittedName>
</protein>
<reference evidence="9 10" key="1">
    <citation type="submission" date="2020-06" db="EMBL/GenBank/DDBJ databases">
        <authorList>
            <person name="Li R."/>
            <person name="Bekaert M."/>
        </authorList>
    </citation>
    <scope>NUCLEOTIDE SEQUENCE [LARGE SCALE GENOMIC DNA]</scope>
    <source>
        <strain evidence="10">wild</strain>
    </source>
</reference>
<feature type="compositionally biased region" description="Basic and acidic residues" evidence="8">
    <location>
        <begin position="308"/>
        <end position="361"/>
    </location>
</feature>
<dbReference type="Pfam" id="PF12542">
    <property type="entry name" value="CWC25"/>
    <property type="match status" value="1"/>
</dbReference>
<evidence type="ECO:0000256" key="7">
    <source>
        <dbReference type="ARBA" id="ARBA00023242"/>
    </source>
</evidence>
<feature type="compositionally biased region" description="Polar residues" evidence="8">
    <location>
        <begin position="364"/>
        <end position="376"/>
    </location>
</feature>
<dbReference type="GO" id="GO:0000398">
    <property type="term" value="P:mRNA splicing, via spliceosome"/>
    <property type="evidence" value="ECO:0007669"/>
    <property type="project" value="TreeGrafter"/>
</dbReference>
<proteinExistence type="inferred from homology"/>
<evidence type="ECO:0000256" key="8">
    <source>
        <dbReference type="SAM" id="MobiDB-lite"/>
    </source>
</evidence>
<dbReference type="Proteomes" id="UP000507470">
    <property type="component" value="Unassembled WGS sequence"/>
</dbReference>
<keyword evidence="5" id="KW-0175">Coiled coil</keyword>
<dbReference type="EMBL" id="CACVKT020004162">
    <property type="protein sequence ID" value="CAC5388424.1"/>
    <property type="molecule type" value="Genomic_DNA"/>
</dbReference>
<sequence length="403" mass="48894">MDAEEKKRIKELMRDKDKTEEKLQWMYKGDKPVMEEYLLGKRIDRHIEQDEFKPLFEHFICDDVAIFAERIQANIAMDMAAKAREDPLFAIRKKEEDVKRKLLDNPMKMKRLQKQKHKHKHSKDHDHYERKHRHNSDSEEHFDKRMKFKEENIKIQKVIKKTLEEWTKIENQKAGNIDMILYQMMTIIIKENTDMTLLMKKRRKTLFHGNKKIWTYNHEKRTKDNEISHRQKDNTDRHKREPDGLPVRKRHDSDSEEEKVVPVARKYGLIKLKPTPDDEGAKTKRSRSPRKHRSRSPVQKPKSTYNKADYKPRKLTEEEKKKKLEEMMDNAKWREDNRTMNVKRYTEEEKREKQERSKSHESGFLNSMMSSHAEQSSVEDRIKRNRYNLQRTKADLDKNFLKK</sequence>
<keyword evidence="10" id="KW-1185">Reference proteome</keyword>
<comment type="subcellular location">
    <subcellularLocation>
        <location evidence="1">Nucleus</location>
    </subcellularLocation>
</comment>
<evidence type="ECO:0000256" key="3">
    <source>
        <dbReference type="ARBA" id="ARBA00022664"/>
    </source>
</evidence>
<gene>
    <name evidence="9" type="ORF">MCOR_23688</name>
</gene>
<evidence type="ECO:0000256" key="1">
    <source>
        <dbReference type="ARBA" id="ARBA00004123"/>
    </source>
</evidence>
<organism evidence="9 10">
    <name type="scientific">Mytilus coruscus</name>
    <name type="common">Sea mussel</name>
    <dbReference type="NCBI Taxonomy" id="42192"/>
    <lineage>
        <taxon>Eukaryota</taxon>
        <taxon>Metazoa</taxon>
        <taxon>Spiralia</taxon>
        <taxon>Lophotrochozoa</taxon>
        <taxon>Mollusca</taxon>
        <taxon>Bivalvia</taxon>
        <taxon>Autobranchia</taxon>
        <taxon>Pteriomorphia</taxon>
        <taxon>Mytilida</taxon>
        <taxon>Mytiloidea</taxon>
        <taxon>Mytilidae</taxon>
        <taxon>Mytilinae</taxon>
        <taxon>Mytilus</taxon>
    </lineage>
</organism>
<name>A0A6J8C057_MYTCO</name>
<accession>A0A6J8C057</accession>
<keyword evidence="3" id="KW-0507">mRNA processing</keyword>
<dbReference type="PANTHER" id="PTHR16196">
    <property type="entry name" value="CELL CYCLE CONTROL PROTEIN CWF25"/>
    <property type="match status" value="1"/>
</dbReference>
<evidence type="ECO:0000313" key="10">
    <source>
        <dbReference type="Proteomes" id="UP000507470"/>
    </source>
</evidence>
<dbReference type="InterPro" id="IPR022209">
    <property type="entry name" value="CWC25"/>
</dbReference>
<feature type="compositionally biased region" description="Basic residues" evidence="8">
    <location>
        <begin position="283"/>
        <end position="295"/>
    </location>
</feature>
<keyword evidence="6" id="KW-0508">mRNA splicing</keyword>
<feature type="compositionally biased region" description="Basic residues" evidence="8">
    <location>
        <begin position="111"/>
        <end position="122"/>
    </location>
</feature>
<keyword evidence="4" id="KW-0747">Spliceosome</keyword>
<comment type="similarity">
    <text evidence="2">Belongs to the CWC25 family.</text>
</comment>
<evidence type="ECO:0000313" key="9">
    <source>
        <dbReference type="EMBL" id="CAC5388424.1"/>
    </source>
</evidence>
<dbReference type="OrthoDB" id="21123at2759"/>
<feature type="compositionally biased region" description="Basic and acidic residues" evidence="8">
    <location>
        <begin position="123"/>
        <end position="142"/>
    </location>
</feature>
<evidence type="ECO:0000256" key="5">
    <source>
        <dbReference type="ARBA" id="ARBA00023054"/>
    </source>
</evidence>
<dbReference type="GO" id="GO:0005684">
    <property type="term" value="C:U2-type spliceosomal complex"/>
    <property type="evidence" value="ECO:0007669"/>
    <property type="project" value="TreeGrafter"/>
</dbReference>
<evidence type="ECO:0000256" key="6">
    <source>
        <dbReference type="ARBA" id="ARBA00023187"/>
    </source>
</evidence>
<evidence type="ECO:0000256" key="2">
    <source>
        <dbReference type="ARBA" id="ARBA00006695"/>
    </source>
</evidence>
<keyword evidence="7" id="KW-0539">Nucleus</keyword>